<dbReference type="InterPro" id="IPR006037">
    <property type="entry name" value="RCK_C"/>
</dbReference>
<feature type="transmembrane region" description="Helical" evidence="7">
    <location>
        <begin position="52"/>
        <end position="73"/>
    </location>
</feature>
<evidence type="ECO:0000313" key="9">
    <source>
        <dbReference type="EMBL" id="GJF08837.1"/>
    </source>
</evidence>
<keyword evidence="10" id="KW-1185">Reference proteome</keyword>
<evidence type="ECO:0000259" key="8">
    <source>
        <dbReference type="PROSITE" id="PS51202"/>
    </source>
</evidence>
<dbReference type="PANTHER" id="PTHR43652:SF2">
    <property type="entry name" value="BASIC AMINO ACID ANTIPORTER YFCC-RELATED"/>
    <property type="match status" value="1"/>
</dbReference>
<feature type="transmembrane region" description="Helical" evidence="7">
    <location>
        <begin position="526"/>
        <end position="547"/>
    </location>
</feature>
<dbReference type="Gene3D" id="3.30.70.1450">
    <property type="entry name" value="Regulator of K+ conductance, C-terminal domain"/>
    <property type="match status" value="2"/>
</dbReference>
<evidence type="ECO:0000256" key="4">
    <source>
        <dbReference type="ARBA" id="ARBA00022737"/>
    </source>
</evidence>
<dbReference type="Pfam" id="PF03600">
    <property type="entry name" value="CitMHS"/>
    <property type="match status" value="1"/>
</dbReference>
<evidence type="ECO:0000256" key="5">
    <source>
        <dbReference type="ARBA" id="ARBA00022989"/>
    </source>
</evidence>
<keyword evidence="4" id="KW-0677">Repeat</keyword>
<protein>
    <submittedName>
        <fullName evidence="9">SLC13 family permease</fullName>
    </submittedName>
</protein>
<dbReference type="InterPro" id="IPR004680">
    <property type="entry name" value="Cit_transptr-like_dom"/>
</dbReference>
<dbReference type="InterPro" id="IPR031312">
    <property type="entry name" value="Na/sul_symport_CS"/>
</dbReference>
<feature type="transmembrane region" description="Helical" evidence="7">
    <location>
        <begin position="501"/>
        <end position="519"/>
    </location>
</feature>
<feature type="transmembrane region" description="Helical" evidence="7">
    <location>
        <begin position="474"/>
        <end position="495"/>
    </location>
</feature>
<name>A0ABQ4V3U9_9MYCO</name>
<dbReference type="InterPro" id="IPR051679">
    <property type="entry name" value="DASS-Related_Transporters"/>
</dbReference>
<organism evidence="9 10">
    <name type="scientific">Mycolicibacterium cyprinidarum</name>
    <dbReference type="NCBI Taxonomy" id="2860311"/>
    <lineage>
        <taxon>Bacteria</taxon>
        <taxon>Bacillati</taxon>
        <taxon>Actinomycetota</taxon>
        <taxon>Actinomycetes</taxon>
        <taxon>Mycobacteriales</taxon>
        <taxon>Mycobacteriaceae</taxon>
        <taxon>Mycolicibacterium</taxon>
    </lineage>
</organism>
<evidence type="ECO:0000256" key="1">
    <source>
        <dbReference type="ARBA" id="ARBA00004141"/>
    </source>
</evidence>
<dbReference type="PROSITE" id="PS51202">
    <property type="entry name" value="RCK_C"/>
    <property type="match status" value="2"/>
</dbReference>
<evidence type="ECO:0000256" key="7">
    <source>
        <dbReference type="SAM" id="Phobius"/>
    </source>
</evidence>
<dbReference type="SUPFAM" id="SSF116726">
    <property type="entry name" value="TrkA C-terminal domain-like"/>
    <property type="match status" value="2"/>
</dbReference>
<dbReference type="EMBL" id="BPRH01003298">
    <property type="protein sequence ID" value="GJF08837.1"/>
    <property type="molecule type" value="Genomic_DNA"/>
</dbReference>
<feature type="transmembrane region" description="Helical" evidence="7">
    <location>
        <begin position="93"/>
        <end position="117"/>
    </location>
</feature>
<evidence type="ECO:0000313" key="10">
    <source>
        <dbReference type="Proteomes" id="UP001060504"/>
    </source>
</evidence>
<feature type="transmembrane region" description="Helical" evidence="7">
    <location>
        <begin position="567"/>
        <end position="587"/>
    </location>
</feature>
<keyword evidence="3 7" id="KW-0812">Transmembrane</keyword>
<evidence type="ECO:0000256" key="6">
    <source>
        <dbReference type="ARBA" id="ARBA00023136"/>
    </source>
</evidence>
<comment type="subcellular location">
    <subcellularLocation>
        <location evidence="1">Membrane</location>
        <topology evidence="1">Multi-pass membrane protein</topology>
    </subcellularLocation>
</comment>
<feature type="transmembrane region" description="Helical" evidence="7">
    <location>
        <begin position="443"/>
        <end position="462"/>
    </location>
</feature>
<feature type="transmembrane region" description="Helical" evidence="7">
    <location>
        <begin position="402"/>
        <end position="431"/>
    </location>
</feature>
<keyword evidence="5 7" id="KW-1133">Transmembrane helix</keyword>
<accession>A0ABQ4V3U9</accession>
<sequence>MPGWTLVVVVVTIGLLIRDRFNPTLVMGGAVLAVFVLGVIDQDQLLAGAANESLAIVAALYVLAGAADITGAFEGATSRLLGRTEQGRRRGELMRVCGPSAAVSAFIANTPLVAMLAPRVVRWCRRTGRSPSLYLMPLSYAVILGGSMTMIGTSVNLFVNDLIDTAGLGRLSVFAIFGIGLPLALGGIVLMVLLGPRLLRERATPGEVLAGTEREFTVEMTIAANSALAGATVAEAGLRNLDGVFLVEVERADQVIAAVGPNEPLAAGDRLVFVGNLARVLDLQRMSGLMSAEARHFDDLARNPQRQFVEAVIGAGSPLVGSSLKASGFRRRYGSAVVAIHRASEKLEGKLGDARLRGGDVLLVLAGPDFHQRYREHRDFAVVSPLSEDRPIRREHARTVELTIAALIVLAGTGLLDLLQVSLLIAFGLIVGRIVTLRDARSFIDVNVLLLMATSFGLGTAVEQSGLASSLANLVVSVAAPLGDYALLVAVLAATMLITEVISNTAAAALMFPIAIAVAEQSGVNALPFAVVVIFGASLSFLTPIGYQTNTMVWAMGGYRYTDFARMGAPLTLFVLVATPALVPIFFPFH</sequence>
<comment type="caution">
    <text evidence="9">The sequence shown here is derived from an EMBL/GenBank/DDBJ whole genome shotgun (WGS) entry which is preliminary data.</text>
</comment>
<dbReference type="PROSITE" id="PS01271">
    <property type="entry name" value="NA_SULFATE"/>
    <property type="match status" value="1"/>
</dbReference>
<dbReference type="PANTHER" id="PTHR43652">
    <property type="entry name" value="BASIC AMINO ACID ANTIPORTER YFCC-RELATED"/>
    <property type="match status" value="1"/>
</dbReference>
<keyword evidence="2" id="KW-0813">Transport</keyword>
<feature type="domain" description="RCK C-terminal" evidence="8">
    <location>
        <begin position="204"/>
        <end position="289"/>
    </location>
</feature>
<dbReference type="Proteomes" id="UP001060504">
    <property type="component" value="Unassembled WGS sequence"/>
</dbReference>
<feature type="transmembrane region" description="Helical" evidence="7">
    <location>
        <begin position="138"/>
        <end position="159"/>
    </location>
</feature>
<evidence type="ECO:0000256" key="3">
    <source>
        <dbReference type="ARBA" id="ARBA00022692"/>
    </source>
</evidence>
<feature type="domain" description="RCK C-terminal" evidence="8">
    <location>
        <begin position="295"/>
        <end position="380"/>
    </location>
</feature>
<keyword evidence="6 7" id="KW-0472">Membrane</keyword>
<proteinExistence type="predicted"/>
<gene>
    <name evidence="9" type="ORF">NGTWS1702_31610</name>
</gene>
<evidence type="ECO:0000256" key="2">
    <source>
        <dbReference type="ARBA" id="ARBA00022448"/>
    </source>
</evidence>
<feature type="transmembrane region" description="Helical" evidence="7">
    <location>
        <begin position="171"/>
        <end position="194"/>
    </location>
</feature>
<dbReference type="InterPro" id="IPR036721">
    <property type="entry name" value="RCK_C_sf"/>
</dbReference>
<dbReference type="Pfam" id="PF02080">
    <property type="entry name" value="TrkA_C"/>
    <property type="match status" value="2"/>
</dbReference>
<feature type="transmembrane region" description="Helical" evidence="7">
    <location>
        <begin position="20"/>
        <end position="40"/>
    </location>
</feature>
<reference evidence="9 10" key="1">
    <citation type="submission" date="2021-08" db="EMBL/GenBank/DDBJ databases">
        <title>Draft genome sequence of Mycolicibacterium sp. NGTWS1702 strain.</title>
        <authorList>
            <person name="Matsumoto M."/>
            <person name="Tang B.C.C."/>
            <person name="Machida Y."/>
            <person name="Matoyama H."/>
            <person name="Kishihara T."/>
            <person name="Sato S."/>
            <person name="Kondo I."/>
            <person name="Sano M."/>
            <person name="Kato G."/>
        </authorList>
    </citation>
    <scope>NUCLEOTIDE SEQUENCE [LARGE SCALE GENOMIC DNA]</scope>
    <source>
        <strain evidence="9 10">NGTWSNA01</strain>
    </source>
</reference>